<name>A0ABR5I6E8_9ACTN</name>
<gene>
    <name evidence="1" type="ORF">ABW18_21845</name>
</gene>
<organism evidence="1 2">
    <name type="scientific">Gordonia jacobaea</name>
    <dbReference type="NCBI Taxonomy" id="122202"/>
    <lineage>
        <taxon>Bacteria</taxon>
        <taxon>Bacillati</taxon>
        <taxon>Actinomycetota</taxon>
        <taxon>Actinomycetes</taxon>
        <taxon>Mycobacteriales</taxon>
        <taxon>Gordoniaceae</taxon>
        <taxon>Gordonia</taxon>
    </lineage>
</organism>
<comment type="caution">
    <text evidence="1">The sequence shown here is derived from an EMBL/GenBank/DDBJ whole genome shotgun (WGS) entry which is preliminary data.</text>
</comment>
<evidence type="ECO:0000313" key="1">
    <source>
        <dbReference type="EMBL" id="KNA89260.1"/>
    </source>
</evidence>
<protein>
    <submittedName>
        <fullName evidence="1">Uncharacterized protein</fullName>
    </submittedName>
</protein>
<feature type="non-terminal residue" evidence="1">
    <location>
        <position position="1"/>
    </location>
</feature>
<dbReference type="Proteomes" id="UP000037247">
    <property type="component" value="Unassembled WGS sequence"/>
</dbReference>
<dbReference type="EMBL" id="LDTZ01000029">
    <property type="protein sequence ID" value="KNA89260.1"/>
    <property type="molecule type" value="Genomic_DNA"/>
</dbReference>
<dbReference type="RefSeq" id="WP_049701055.1">
    <property type="nucleotide sequence ID" value="NZ_LDTZ01000029.1"/>
</dbReference>
<accession>A0ABR5I6E8</accession>
<evidence type="ECO:0000313" key="2">
    <source>
        <dbReference type="Proteomes" id="UP000037247"/>
    </source>
</evidence>
<sequence length="248" mass="27578">AGFDKQALAEAHAEYMATVGESCSNEEALQRLQQHVTDDWNDEILKLPRVVLIAAKYAAQTLTTVAWLSDIAPTLAIEMHTVNLFYDTRGDQPSAPCVVFRRQYPPDDPSTRVLTPGVASIESAATRIAQRQRSSRSTYLLYDHHAIPEGATVDLNLRGAIALDLVAEVEQWIGERPERGHATWTRHRDKPLRWLADDEESDRSWTPTSLARHIVAAATGLTRDAIPGGDVWLYGEKNLITLAREVST</sequence>
<proteinExistence type="predicted"/>
<reference evidence="1 2" key="1">
    <citation type="submission" date="2015-05" db="EMBL/GenBank/DDBJ databases">
        <title>Draft genome sequence of the bacterium Gordonia jacobaea a new member of the Gordonia genus.</title>
        <authorList>
            <person name="Jimenez-Galisteo G."/>
            <person name="Dominguez A."/>
            <person name="Munoz E."/>
            <person name="Vinas M."/>
        </authorList>
    </citation>
    <scope>NUCLEOTIDE SEQUENCE [LARGE SCALE GENOMIC DNA]</scope>
    <source>
        <strain evidence="2">mv1</strain>
    </source>
</reference>
<keyword evidence="2" id="KW-1185">Reference proteome</keyword>